<dbReference type="AlphaFoldDB" id="A0A8T1TQA5"/>
<proteinExistence type="predicted"/>
<organism evidence="1 2">
    <name type="scientific">Phytophthora cactorum</name>
    <dbReference type="NCBI Taxonomy" id="29920"/>
    <lineage>
        <taxon>Eukaryota</taxon>
        <taxon>Sar</taxon>
        <taxon>Stramenopiles</taxon>
        <taxon>Oomycota</taxon>
        <taxon>Peronosporomycetes</taxon>
        <taxon>Peronosporales</taxon>
        <taxon>Peronosporaceae</taxon>
        <taxon>Phytophthora</taxon>
    </lineage>
</organism>
<accession>A0A8T1TQA5</accession>
<gene>
    <name evidence="1" type="ORF">JG687_00018252</name>
</gene>
<evidence type="ECO:0000313" key="1">
    <source>
        <dbReference type="EMBL" id="KAG6943771.1"/>
    </source>
</evidence>
<comment type="caution">
    <text evidence="1">The sequence shown here is derived from an EMBL/GenBank/DDBJ whole genome shotgun (WGS) entry which is preliminary data.</text>
</comment>
<evidence type="ECO:0000313" key="2">
    <source>
        <dbReference type="Proteomes" id="UP000688947"/>
    </source>
</evidence>
<name>A0A8T1TQA5_9STRA</name>
<protein>
    <submittedName>
        <fullName evidence="1">Uncharacterized protein</fullName>
    </submittedName>
</protein>
<reference evidence="1" key="1">
    <citation type="submission" date="2021-01" db="EMBL/GenBank/DDBJ databases">
        <title>Phytophthora aleatoria, a newly-described species from Pinus radiata is distinct from Phytophthora cactorum isolates based on comparative genomics.</title>
        <authorList>
            <person name="Mcdougal R."/>
            <person name="Panda P."/>
            <person name="Williams N."/>
            <person name="Studholme D.J."/>
        </authorList>
    </citation>
    <scope>NUCLEOTIDE SEQUENCE</scope>
    <source>
        <strain evidence="1">NZFS 3830</strain>
    </source>
</reference>
<sequence>MLGVVKIWHKVTKGIKLMAKALTWVATIDFSLQILTTFEAVLDLLLSVKLKTIPLLAHQVRTVVLPFNILLQVFK</sequence>
<dbReference type="Proteomes" id="UP000688947">
    <property type="component" value="Unassembled WGS sequence"/>
</dbReference>
<dbReference type="EMBL" id="JAENGZ010002423">
    <property type="protein sequence ID" value="KAG6943771.1"/>
    <property type="molecule type" value="Genomic_DNA"/>
</dbReference>